<accession>A0A6M5YM74</accession>
<dbReference type="KEGG" id="ftj:FTUN_2686"/>
<name>A0A6M5YM74_9BACT</name>
<sequence length="55" mass="6274">MTLNDPLWKVKQDEDRVTIYSFGKDVVKKVTVTGKGPKPSVRRVLLPPPEKKPEK</sequence>
<gene>
    <name evidence="2" type="ORF">FTUN_2686</name>
</gene>
<dbReference type="Proteomes" id="UP000503447">
    <property type="component" value="Chromosome"/>
</dbReference>
<evidence type="ECO:0000313" key="2">
    <source>
        <dbReference type="EMBL" id="QJW95147.1"/>
    </source>
</evidence>
<dbReference type="EMBL" id="CP053452">
    <property type="protein sequence ID" value="QJW95147.1"/>
    <property type="molecule type" value="Genomic_DNA"/>
</dbReference>
<protein>
    <submittedName>
        <fullName evidence="2">Uncharacterized protein</fullName>
    </submittedName>
</protein>
<evidence type="ECO:0000313" key="3">
    <source>
        <dbReference type="Proteomes" id="UP000503447"/>
    </source>
</evidence>
<evidence type="ECO:0000256" key="1">
    <source>
        <dbReference type="SAM" id="MobiDB-lite"/>
    </source>
</evidence>
<feature type="region of interest" description="Disordered" evidence="1">
    <location>
        <begin position="33"/>
        <end position="55"/>
    </location>
</feature>
<dbReference type="AlphaFoldDB" id="A0A6M5YM74"/>
<reference evidence="3" key="1">
    <citation type="submission" date="2020-05" db="EMBL/GenBank/DDBJ databases">
        <title>Frigoriglobus tundricola gen. nov., sp. nov., a psychrotolerant cellulolytic planctomycete of the family Gemmataceae with two divergent copies of 16S rRNA gene.</title>
        <authorList>
            <person name="Kulichevskaya I.S."/>
            <person name="Ivanova A.A."/>
            <person name="Naumoff D.G."/>
            <person name="Beletsky A.V."/>
            <person name="Rijpstra W.I.C."/>
            <person name="Sinninghe Damste J.S."/>
            <person name="Mardanov A.V."/>
            <person name="Ravin N.V."/>
            <person name="Dedysh S.N."/>
        </authorList>
    </citation>
    <scope>NUCLEOTIDE SEQUENCE [LARGE SCALE GENOMIC DNA]</scope>
    <source>
        <strain evidence="3">PL17</strain>
    </source>
</reference>
<keyword evidence="3" id="KW-1185">Reference proteome</keyword>
<organism evidence="2 3">
    <name type="scientific">Frigoriglobus tundricola</name>
    <dbReference type="NCBI Taxonomy" id="2774151"/>
    <lineage>
        <taxon>Bacteria</taxon>
        <taxon>Pseudomonadati</taxon>
        <taxon>Planctomycetota</taxon>
        <taxon>Planctomycetia</taxon>
        <taxon>Gemmatales</taxon>
        <taxon>Gemmataceae</taxon>
        <taxon>Frigoriglobus</taxon>
    </lineage>
</organism>
<proteinExistence type="predicted"/>